<evidence type="ECO:0000313" key="4">
    <source>
        <dbReference type="Proteomes" id="UP000480266"/>
    </source>
</evidence>
<dbReference type="Proteomes" id="UP000480266">
    <property type="component" value="Unassembled WGS sequence"/>
</dbReference>
<accession>A0A7C9RKQ7</accession>
<evidence type="ECO:0000256" key="1">
    <source>
        <dbReference type="SAM" id="MobiDB-lite"/>
    </source>
</evidence>
<feature type="chain" id="PRO_5028798852" evidence="2">
    <location>
        <begin position="29"/>
        <end position="308"/>
    </location>
</feature>
<gene>
    <name evidence="3" type="ORF">G4V63_29680</name>
</gene>
<keyword evidence="2" id="KW-0732">Signal</keyword>
<reference evidence="3" key="1">
    <citation type="submission" date="2020-02" db="EMBL/GenBank/DDBJ databases">
        <title>Draft genome sequence of Candidatus Afipia apatlaquensis IBT-C3, a potential strain for decolorization of textile dyes.</title>
        <authorList>
            <person name="Sanchez-Reyes A."/>
            <person name="Breton-Deval L."/>
            <person name="Mangelson H."/>
            <person name="Sanchez-Flores A."/>
        </authorList>
    </citation>
    <scope>NUCLEOTIDE SEQUENCE [LARGE SCALE GENOMIC DNA]</scope>
    <source>
        <strain evidence="3">IBT-C3</strain>
    </source>
</reference>
<proteinExistence type="predicted"/>
<sequence length="308" mass="33630">MRPAAATAAIAAATVMALTFSAAGTANAVPTGKPNQIKYTYVPPANPAHQAIYDQMKQGRALEHLQELLSPLRLPYPLTLTVAGCDGVPNAWYNNDVIKVCYELLAEMLKNAPKEDLPIGISRADTILGPVLDVFLHETGHAVFHMLQIPILGRQEDAADQFAAYLMLRLGKDEARRMILGAAYGYNIQMPPGHRVTVPVDVFSDEHSLPAQRAYNVLCIAYGADRKLFADVVEEGFLPKKRAEACSYEYEDLTFAMTTLIGPHIDKKLAGKFHEVWARTVNERRARLARPPDTPGATPASVEAGGKP</sequence>
<dbReference type="EMBL" id="JAAMRR010001518">
    <property type="protein sequence ID" value="NGX99218.1"/>
    <property type="molecule type" value="Genomic_DNA"/>
</dbReference>
<feature type="signal peptide" evidence="2">
    <location>
        <begin position="1"/>
        <end position="28"/>
    </location>
</feature>
<evidence type="ECO:0000313" key="3">
    <source>
        <dbReference type="EMBL" id="NGX99218.1"/>
    </source>
</evidence>
<organism evidence="3 4">
    <name type="scientific">Candidatus Afipia apatlaquensis</name>
    <dbReference type="NCBI Taxonomy" id="2712852"/>
    <lineage>
        <taxon>Bacteria</taxon>
        <taxon>Pseudomonadati</taxon>
        <taxon>Pseudomonadota</taxon>
        <taxon>Alphaproteobacteria</taxon>
        <taxon>Hyphomicrobiales</taxon>
        <taxon>Nitrobacteraceae</taxon>
        <taxon>Afipia</taxon>
    </lineage>
</organism>
<dbReference type="AlphaFoldDB" id="A0A7C9RKQ7"/>
<comment type="caution">
    <text evidence="3">The sequence shown here is derived from an EMBL/GenBank/DDBJ whole genome shotgun (WGS) entry which is preliminary data.</text>
</comment>
<feature type="region of interest" description="Disordered" evidence="1">
    <location>
        <begin position="287"/>
        <end position="308"/>
    </location>
</feature>
<dbReference type="InterPro" id="IPR025644">
    <property type="entry name" value="DUF4344"/>
</dbReference>
<evidence type="ECO:0000256" key="2">
    <source>
        <dbReference type="SAM" id="SignalP"/>
    </source>
</evidence>
<dbReference type="Pfam" id="PF14247">
    <property type="entry name" value="DUF4344"/>
    <property type="match status" value="1"/>
</dbReference>
<name>A0A7C9RKQ7_9BRAD</name>
<protein>
    <submittedName>
        <fullName evidence="3">DUF4344 domain-containing metallopeptidase</fullName>
    </submittedName>
</protein>
<keyword evidence="4" id="KW-1185">Reference proteome</keyword>